<evidence type="ECO:0000256" key="2">
    <source>
        <dbReference type="ARBA" id="ARBA00009810"/>
    </source>
</evidence>
<evidence type="ECO:0000256" key="4">
    <source>
        <dbReference type="ARBA" id="ARBA00022452"/>
    </source>
</evidence>
<dbReference type="NCBIfam" id="TIGR01783">
    <property type="entry name" value="TonB-siderophor"/>
    <property type="match status" value="1"/>
</dbReference>
<dbReference type="InterPro" id="IPR011662">
    <property type="entry name" value="Secretin/TonB_short_N"/>
</dbReference>
<keyword evidence="10 15" id="KW-0798">TonB box</keyword>
<dbReference type="Pfam" id="PF00593">
    <property type="entry name" value="TonB_dep_Rec_b-barrel"/>
    <property type="match status" value="1"/>
</dbReference>
<keyword evidence="13 14" id="KW-0998">Cell outer membrane</keyword>
<keyword evidence="7" id="KW-0732">Signal</keyword>
<reference evidence="18" key="1">
    <citation type="submission" date="2020-12" db="EMBL/GenBank/DDBJ databases">
        <title>Oil enriched cultivation method for isolating marine PHA-producing bacteria.</title>
        <authorList>
            <person name="Zheng W."/>
            <person name="Yu S."/>
            <person name="Huang Y."/>
        </authorList>
    </citation>
    <scope>NUCLEOTIDE SEQUENCE</scope>
    <source>
        <strain evidence="18">SY-2-3</strain>
    </source>
</reference>
<evidence type="ECO:0000256" key="5">
    <source>
        <dbReference type="ARBA" id="ARBA00022496"/>
    </source>
</evidence>
<dbReference type="AlphaFoldDB" id="A0A8I1SLG6"/>
<keyword evidence="11 14" id="KW-0472">Membrane</keyword>
<dbReference type="InterPro" id="IPR037066">
    <property type="entry name" value="Plug_dom_sf"/>
</dbReference>
<dbReference type="CDD" id="cd01347">
    <property type="entry name" value="ligand_gated_channel"/>
    <property type="match status" value="1"/>
</dbReference>
<organism evidence="18 19">
    <name type="scientific">Thalassospira povalilytica</name>
    <dbReference type="NCBI Taxonomy" id="732237"/>
    <lineage>
        <taxon>Bacteria</taxon>
        <taxon>Pseudomonadati</taxon>
        <taxon>Pseudomonadota</taxon>
        <taxon>Alphaproteobacteria</taxon>
        <taxon>Rhodospirillales</taxon>
        <taxon>Thalassospiraceae</taxon>
        <taxon>Thalassospira</taxon>
    </lineage>
</organism>
<dbReference type="Pfam" id="PF07660">
    <property type="entry name" value="STN"/>
    <property type="match status" value="1"/>
</dbReference>
<dbReference type="PROSITE" id="PS52016">
    <property type="entry name" value="TONB_DEPENDENT_REC_3"/>
    <property type="match status" value="1"/>
</dbReference>
<dbReference type="Proteomes" id="UP000664405">
    <property type="component" value="Unassembled WGS sequence"/>
</dbReference>
<evidence type="ECO:0000256" key="10">
    <source>
        <dbReference type="ARBA" id="ARBA00023077"/>
    </source>
</evidence>
<comment type="subcellular location">
    <subcellularLocation>
        <location evidence="1 14">Cell outer membrane</location>
        <topology evidence="1 14">Multi-pass membrane protein</topology>
    </subcellularLocation>
</comment>
<evidence type="ECO:0000256" key="6">
    <source>
        <dbReference type="ARBA" id="ARBA00022692"/>
    </source>
</evidence>
<proteinExistence type="inferred from homology"/>
<evidence type="ECO:0000256" key="13">
    <source>
        <dbReference type="ARBA" id="ARBA00023237"/>
    </source>
</evidence>
<evidence type="ECO:0000259" key="17">
    <source>
        <dbReference type="SMART" id="SM00965"/>
    </source>
</evidence>
<dbReference type="PANTHER" id="PTHR32552:SF68">
    <property type="entry name" value="FERRICHROME OUTER MEMBRANE TRANSPORTER_PHAGE RECEPTOR"/>
    <property type="match status" value="1"/>
</dbReference>
<evidence type="ECO:0000256" key="8">
    <source>
        <dbReference type="ARBA" id="ARBA00023004"/>
    </source>
</evidence>
<protein>
    <submittedName>
        <fullName evidence="18">TonB-dependent siderophore receptor</fullName>
    </submittedName>
</protein>
<dbReference type="PANTHER" id="PTHR32552">
    <property type="entry name" value="FERRICHROME IRON RECEPTOR-RELATED"/>
    <property type="match status" value="1"/>
</dbReference>
<evidence type="ECO:0000313" key="18">
    <source>
        <dbReference type="EMBL" id="MBN8198745.1"/>
    </source>
</evidence>
<evidence type="ECO:0000313" key="19">
    <source>
        <dbReference type="Proteomes" id="UP000664405"/>
    </source>
</evidence>
<comment type="caution">
    <text evidence="18">The sequence shown here is derived from an EMBL/GenBank/DDBJ whole genome shotgun (WGS) entry which is preliminary data.</text>
</comment>
<keyword evidence="4 14" id="KW-1134">Transmembrane beta strand</keyword>
<dbReference type="Pfam" id="PF07715">
    <property type="entry name" value="Plug"/>
    <property type="match status" value="1"/>
</dbReference>
<evidence type="ECO:0000256" key="9">
    <source>
        <dbReference type="ARBA" id="ARBA00023065"/>
    </source>
</evidence>
<dbReference type="FunFam" id="2.170.130.10:FF:000001">
    <property type="entry name" value="Catecholate siderophore TonB-dependent receptor"/>
    <property type="match status" value="1"/>
</dbReference>
<accession>A0A8I1SLG6</accession>
<dbReference type="GO" id="GO:0009279">
    <property type="term" value="C:cell outer membrane"/>
    <property type="evidence" value="ECO:0007669"/>
    <property type="project" value="UniProtKB-SubCell"/>
</dbReference>
<keyword evidence="12 18" id="KW-0675">Receptor</keyword>
<dbReference type="InterPro" id="IPR012910">
    <property type="entry name" value="Plug_dom"/>
</dbReference>
<feature type="transmembrane region" description="Helical" evidence="16">
    <location>
        <begin position="12"/>
        <end position="35"/>
    </location>
</feature>
<dbReference type="Gene3D" id="2.40.170.20">
    <property type="entry name" value="TonB-dependent receptor, beta-barrel domain"/>
    <property type="match status" value="1"/>
</dbReference>
<dbReference type="InterPro" id="IPR036942">
    <property type="entry name" value="Beta-barrel_TonB_sf"/>
</dbReference>
<gene>
    <name evidence="18" type="ORF">JF547_19925</name>
</gene>
<dbReference type="Gene3D" id="2.170.130.10">
    <property type="entry name" value="TonB-dependent receptor, plug domain"/>
    <property type="match status" value="1"/>
</dbReference>
<keyword evidence="3 14" id="KW-0813">Transport</keyword>
<keyword evidence="8" id="KW-0408">Iron</keyword>
<comment type="similarity">
    <text evidence="2 14 15">Belongs to the TonB-dependent receptor family.</text>
</comment>
<dbReference type="GO" id="GO:0015891">
    <property type="term" value="P:siderophore transport"/>
    <property type="evidence" value="ECO:0007669"/>
    <property type="project" value="InterPro"/>
</dbReference>
<keyword evidence="5" id="KW-0410">Iron transport</keyword>
<keyword evidence="6 14" id="KW-0812">Transmembrane</keyword>
<evidence type="ECO:0000256" key="16">
    <source>
        <dbReference type="SAM" id="Phobius"/>
    </source>
</evidence>
<keyword evidence="9" id="KW-0406">Ion transport</keyword>
<dbReference type="GO" id="GO:0015344">
    <property type="term" value="F:siderophore uptake transmembrane transporter activity"/>
    <property type="evidence" value="ECO:0007669"/>
    <property type="project" value="TreeGrafter"/>
</dbReference>
<dbReference type="GO" id="GO:0038023">
    <property type="term" value="F:signaling receptor activity"/>
    <property type="evidence" value="ECO:0007669"/>
    <property type="project" value="InterPro"/>
</dbReference>
<dbReference type="Gene3D" id="3.55.50.30">
    <property type="match status" value="1"/>
</dbReference>
<dbReference type="InterPro" id="IPR010105">
    <property type="entry name" value="TonB_sidphr_rcpt"/>
</dbReference>
<sequence>MHRSKVGTAARSGLAALMITGVSMTALMVAAPIGYATAQTQDAAKVTFAVPGGALENALLTFGRQANLEIVYPSALTAGKTVSGLNGTYLIDDALTRLLAGTGLAHQRGADGSVTIYDQATGASDGTQTAPVVIESRIESATGPVEGYVAKRSISGTKTNTALKEIPQSISVVTADQIEDQAAGSVAEAMRYTPGVLTEYRGTSNLHDEMFVRGFSYVPRYVDGLNYGLTSLGQIDPYLLERVELLRGPSSVLFGQANPGGVVNLTTKRPTGETKREVEVSVGTDNLYSVGGDISGVLLADKGIDYRVVAKGLTKDEFGGEMEQNRIAIAPSVSWTPNEDTMLVVNASYQNDPDGGLRPFLAGQGTLYPTPYGYFPRDFWAGAYDFDKHERTQFSFGYSLEHAVNDVVTLRQNARYNDIESTLDQVILNSIKAGGTQINRLATHSDDNLNQYVVDNQAEFNFDTGIVEHKVLGGLDYKYQLYEEYYGNYNLGDEDWRNLTRYIGNVALSDGTNQETESSQTGLYLQDQIKIDRLNVVLGLRHDWAESAISKRKTNTTEEQRDHALTGRAGVIYNFDNGISPFASYSTSFEPASGTDSDGNAFDPVEAEQYEGGIKYAPDDGRISVTATVYQLTQENIVTYDDSSTKRQIGEIRGRGFEFEVQAEVTPQLSVLASYSRNNTKITDDAKAANIGLKVANMPEEQATLWSKYSFDGGTFDGLAVGGGVRYTGVSTDSVNAVEVPDYTLFDAMLSYDLGALSHRFDGMELQLNANNLFDDTYVASCTRAAWACWYGPGRTVTATLRYNW</sequence>
<name>A0A8I1SLG6_9PROT</name>
<evidence type="ECO:0000256" key="14">
    <source>
        <dbReference type="PROSITE-ProRule" id="PRU01360"/>
    </source>
</evidence>
<evidence type="ECO:0000256" key="12">
    <source>
        <dbReference type="ARBA" id="ARBA00023170"/>
    </source>
</evidence>
<keyword evidence="16" id="KW-1133">Transmembrane helix</keyword>
<dbReference type="SMART" id="SM00965">
    <property type="entry name" value="STN"/>
    <property type="match status" value="1"/>
</dbReference>
<evidence type="ECO:0000256" key="1">
    <source>
        <dbReference type="ARBA" id="ARBA00004571"/>
    </source>
</evidence>
<evidence type="ECO:0000256" key="3">
    <source>
        <dbReference type="ARBA" id="ARBA00022448"/>
    </source>
</evidence>
<evidence type="ECO:0000256" key="11">
    <source>
        <dbReference type="ARBA" id="ARBA00023136"/>
    </source>
</evidence>
<evidence type="ECO:0000256" key="7">
    <source>
        <dbReference type="ARBA" id="ARBA00022729"/>
    </source>
</evidence>
<dbReference type="EMBL" id="JAEKJW010000004">
    <property type="protein sequence ID" value="MBN8198745.1"/>
    <property type="molecule type" value="Genomic_DNA"/>
</dbReference>
<feature type="domain" description="Secretin/TonB short N-terminal" evidence="17">
    <location>
        <begin position="68"/>
        <end position="119"/>
    </location>
</feature>
<evidence type="ECO:0000256" key="15">
    <source>
        <dbReference type="RuleBase" id="RU003357"/>
    </source>
</evidence>
<dbReference type="InterPro" id="IPR000531">
    <property type="entry name" value="Beta-barrel_TonB"/>
</dbReference>
<dbReference type="InterPro" id="IPR039426">
    <property type="entry name" value="TonB-dep_rcpt-like"/>
</dbReference>
<dbReference type="RefSeq" id="WP_206928444.1">
    <property type="nucleotide sequence ID" value="NZ_JAEKJW010000004.1"/>
</dbReference>
<dbReference type="SUPFAM" id="SSF56935">
    <property type="entry name" value="Porins"/>
    <property type="match status" value="1"/>
</dbReference>